<evidence type="ECO:0000313" key="6">
    <source>
        <dbReference type="Proteomes" id="UP001150062"/>
    </source>
</evidence>
<protein>
    <submittedName>
        <fullName evidence="5">Myotubularin-related</fullName>
    </submittedName>
</protein>
<dbReference type="EMBL" id="JAOAOG010000274">
    <property type="protein sequence ID" value="KAJ6233790.1"/>
    <property type="molecule type" value="Genomic_DNA"/>
</dbReference>
<evidence type="ECO:0000256" key="1">
    <source>
        <dbReference type="ARBA" id="ARBA00007471"/>
    </source>
</evidence>
<feature type="region of interest" description="Disordered" evidence="3">
    <location>
        <begin position="98"/>
        <end position="202"/>
    </location>
</feature>
<keyword evidence="6" id="KW-1185">Reference proteome</keyword>
<sequence>MTDKIDDLPINVSESSFSSSLSETNEEKIIQDTLQKLEEEEISSGIDEDEFDAKLFGIKKSTSSFQKESIKIYHQDSQLNLTPITSNKTISLLKIEKEIGNENEQEKEKEKEKGWKKEKEKKKELQTRLIKKKENENEHENESEKETSNKEIPNQKNAFSGKKDLLTPNQEKVFSLNKNKPPIPNRNNSRAKRRIRSTPISKKDEELIKNIIRNYLKTEEEKEGQGQGQEQKNEKEKENKKEYTQEKASDQKEVNFYQNSNQDLICEPLRIKYLVNENNVFFSKEVIYYYEMASKLNHTRVTGTLVLTNYKLFFFPSKWELFRSVNILSNPIIPLGNIARISKFNNQSFGNGDYTTGITIHCKNFQVVHFYYQNKKSRKEMLEMLFKNTFPLSIQLTFAYKHKKNHQIVDKGWLVYQPRLEFQRQGLPNENWKLSKLNAKYSLCSTYPQFLVFPKSMSNNDISVVSKYRSKGRLQILTWIHPKNGASITRSSQPKVGITQKACEEDQKMMKSILQASPNSKKLYIMDCRPKKNAMANRAKGAGYETIVDYPNCSITFLGIDNIHVMRESLNKIKNLCRQSATSGKKWLSALENTGWFSHIQKILYSSVKISKLINEESQSILVHCSDGWDRTAQICSFVQIFLDPYSRTIEGFEVLIEKEWLSFGHKFHQRIGQANSDYGNSQRSPVFLQWVDCVFQCINQFPTVFEFNEQFLIFILEHLFSLRFGTFLFNNDKERKTKQLSTRTYSLWTYINQNKKRFVNPFYQKKYIPIYPEYNIRDLLFWDNYYMKYLIPDELEKRKKFQKIDFSLEIKLQKLKKLSKEEIKLKNKLKKLETKLNQLKKN</sequence>
<dbReference type="SUPFAM" id="SSF50729">
    <property type="entry name" value="PH domain-like"/>
    <property type="match status" value="1"/>
</dbReference>
<gene>
    <name evidence="5" type="ORF">M0813_29651</name>
</gene>
<proteinExistence type="inferred from homology"/>
<dbReference type="PANTHER" id="PTHR10807">
    <property type="entry name" value="MYOTUBULARIN-RELATED"/>
    <property type="match status" value="1"/>
</dbReference>
<feature type="compositionally biased region" description="Basic and acidic residues" evidence="3">
    <location>
        <begin position="231"/>
        <end position="253"/>
    </location>
</feature>
<comment type="caution">
    <text evidence="5">The sequence shown here is derived from an EMBL/GenBank/DDBJ whole genome shotgun (WGS) entry which is preliminary data.</text>
</comment>
<feature type="coiled-coil region" evidence="2">
    <location>
        <begin position="809"/>
        <end position="843"/>
    </location>
</feature>
<evidence type="ECO:0000256" key="2">
    <source>
        <dbReference type="SAM" id="Coils"/>
    </source>
</evidence>
<dbReference type="SUPFAM" id="SSF52799">
    <property type="entry name" value="(Phosphotyrosine protein) phosphatases II"/>
    <property type="match status" value="1"/>
</dbReference>
<dbReference type="PANTHER" id="PTHR10807:SF128">
    <property type="entry name" value="PHOSPHATIDYLINOSITOL-3,5-BISPHOSPHATE 3-PHOSPHATASE"/>
    <property type="match status" value="1"/>
</dbReference>
<keyword evidence="2" id="KW-0175">Coiled coil</keyword>
<organism evidence="5 6">
    <name type="scientific">Anaeramoeba flamelloides</name>
    <dbReference type="NCBI Taxonomy" id="1746091"/>
    <lineage>
        <taxon>Eukaryota</taxon>
        <taxon>Metamonada</taxon>
        <taxon>Anaeramoebidae</taxon>
        <taxon>Anaeramoeba</taxon>
    </lineage>
</organism>
<dbReference type="InterPro" id="IPR011993">
    <property type="entry name" value="PH-like_dom_sf"/>
</dbReference>
<dbReference type="InterPro" id="IPR029021">
    <property type="entry name" value="Prot-tyrosine_phosphatase-like"/>
</dbReference>
<dbReference type="InterPro" id="IPR016130">
    <property type="entry name" value="Tyr_Pase_AS"/>
</dbReference>
<dbReference type="Pfam" id="PF06602">
    <property type="entry name" value="Myotub-related"/>
    <property type="match status" value="1"/>
</dbReference>
<dbReference type="InterPro" id="IPR003595">
    <property type="entry name" value="Tyr_Pase_cat"/>
</dbReference>
<comment type="similarity">
    <text evidence="1">Belongs to the protein-tyrosine phosphatase family. Non-receptor class myotubularin subfamily.</text>
</comment>
<feature type="compositionally biased region" description="Basic and acidic residues" evidence="3">
    <location>
        <begin position="98"/>
        <end position="149"/>
    </location>
</feature>
<evidence type="ECO:0000259" key="4">
    <source>
        <dbReference type="PROSITE" id="PS51339"/>
    </source>
</evidence>
<evidence type="ECO:0000256" key="3">
    <source>
        <dbReference type="SAM" id="MobiDB-lite"/>
    </source>
</evidence>
<reference evidence="5" key="1">
    <citation type="submission" date="2022-08" db="EMBL/GenBank/DDBJ databases">
        <title>Novel sulfate-reducing endosymbionts in the free-living metamonad Anaeramoeba.</title>
        <authorList>
            <person name="Jerlstrom-Hultqvist J."/>
            <person name="Cepicka I."/>
            <person name="Gallot-Lavallee L."/>
            <person name="Salas-Leiva D."/>
            <person name="Curtis B.A."/>
            <person name="Zahonova K."/>
            <person name="Pipaliya S."/>
            <person name="Dacks J."/>
            <person name="Roger A.J."/>
        </authorList>
    </citation>
    <scope>NUCLEOTIDE SEQUENCE</scope>
    <source>
        <strain evidence="5">Schooner1</strain>
    </source>
</reference>
<dbReference type="Proteomes" id="UP001150062">
    <property type="component" value="Unassembled WGS sequence"/>
</dbReference>
<dbReference type="InterPro" id="IPR010569">
    <property type="entry name" value="Myotubularin-like_Pase_dom"/>
</dbReference>
<dbReference type="PROSITE" id="PS51339">
    <property type="entry name" value="PPASE_MYOTUBULARIN"/>
    <property type="match status" value="1"/>
</dbReference>
<dbReference type="SMART" id="SM00404">
    <property type="entry name" value="PTPc_motif"/>
    <property type="match status" value="1"/>
</dbReference>
<evidence type="ECO:0000313" key="5">
    <source>
        <dbReference type="EMBL" id="KAJ6233790.1"/>
    </source>
</evidence>
<dbReference type="PROSITE" id="PS00383">
    <property type="entry name" value="TYR_PHOSPHATASE_1"/>
    <property type="match status" value="1"/>
</dbReference>
<feature type="region of interest" description="Disordered" evidence="3">
    <location>
        <begin position="219"/>
        <end position="254"/>
    </location>
</feature>
<feature type="domain" description="Myotubularin phosphatase" evidence="4">
    <location>
        <begin position="412"/>
        <end position="787"/>
    </location>
</feature>
<feature type="compositionally biased region" description="Low complexity" evidence="3">
    <location>
        <begin position="177"/>
        <end position="188"/>
    </location>
</feature>
<dbReference type="InterPro" id="IPR030564">
    <property type="entry name" value="Myotubularin"/>
</dbReference>
<accession>A0ABQ8XN65</accession>
<name>A0ABQ8XN65_9EUKA</name>
<dbReference type="Gene3D" id="2.30.29.30">
    <property type="entry name" value="Pleckstrin-homology domain (PH domain)/Phosphotyrosine-binding domain (PTB)"/>
    <property type="match status" value="1"/>
</dbReference>